<dbReference type="Proteomes" id="UP000028123">
    <property type="component" value="Unassembled WGS sequence"/>
</dbReference>
<protein>
    <submittedName>
        <fullName evidence="1">Uncharacterized protein</fullName>
    </submittedName>
</protein>
<accession>A0A081P821</accession>
<gene>
    <name evidence="1" type="ORF">ET33_29290</name>
</gene>
<reference evidence="1 2" key="1">
    <citation type="submission" date="2014-06" db="EMBL/GenBank/DDBJ databases">
        <title>Draft genome sequence of Paenibacillus sp. MSt1.</title>
        <authorList>
            <person name="Aw Y.K."/>
            <person name="Ong K.S."/>
            <person name="Gan H.M."/>
            <person name="Lee S.M."/>
        </authorList>
    </citation>
    <scope>NUCLEOTIDE SEQUENCE [LARGE SCALE GENOMIC DNA]</scope>
    <source>
        <strain evidence="1 2">MSt1</strain>
    </source>
</reference>
<dbReference type="EMBL" id="JNVM01000005">
    <property type="protein sequence ID" value="KEQ26844.1"/>
    <property type="molecule type" value="Genomic_DNA"/>
</dbReference>
<dbReference type="AlphaFoldDB" id="A0A081P821"/>
<comment type="caution">
    <text evidence="1">The sequence shown here is derived from an EMBL/GenBank/DDBJ whole genome shotgun (WGS) entry which is preliminary data.</text>
</comment>
<evidence type="ECO:0000313" key="1">
    <source>
        <dbReference type="EMBL" id="KEQ26844.1"/>
    </source>
</evidence>
<organism evidence="1 2">
    <name type="scientific">Paenibacillus tyrfis</name>
    <dbReference type="NCBI Taxonomy" id="1501230"/>
    <lineage>
        <taxon>Bacteria</taxon>
        <taxon>Bacillati</taxon>
        <taxon>Bacillota</taxon>
        <taxon>Bacilli</taxon>
        <taxon>Bacillales</taxon>
        <taxon>Paenibacillaceae</taxon>
        <taxon>Paenibacillus</taxon>
    </lineage>
</organism>
<dbReference type="RefSeq" id="WP_036678078.1">
    <property type="nucleotide sequence ID" value="NZ_JNVM01000005.1"/>
</dbReference>
<proteinExistence type="predicted"/>
<evidence type="ECO:0000313" key="2">
    <source>
        <dbReference type="Proteomes" id="UP000028123"/>
    </source>
</evidence>
<keyword evidence="2" id="KW-1185">Reference proteome</keyword>
<name>A0A081P821_9BACL</name>
<sequence>MSKALRKLLKDFQDIHMVWEAEGKAWEDENEKMYASGVSDGFKHVAVALHSILRKDTEQKKIIIKACIEVYEEHRRLHTMRRMCEALDDTDQARRYFHEAMGLDKAAHILMQAAGIGLMDIVNANADDHTTRVVFE</sequence>